<dbReference type="OMA" id="SFRMPSH"/>
<dbReference type="GO" id="GO:0006508">
    <property type="term" value="P:proteolysis"/>
    <property type="evidence" value="ECO:0007669"/>
    <property type="project" value="UniProtKB-KW"/>
</dbReference>
<comment type="subcellular location">
    <subcellularLocation>
        <location evidence="2 10">Membrane</location>
        <topology evidence="2 10">Multi-pass membrane protein</topology>
    </subcellularLocation>
</comment>
<proteinExistence type="inferred from homology"/>
<keyword evidence="7 10" id="KW-0720">Serine protease</keyword>
<evidence type="ECO:0000313" key="13">
    <source>
        <dbReference type="Proteomes" id="UP000000600"/>
    </source>
</evidence>
<keyword evidence="6 10" id="KW-0378">Hydrolase</keyword>
<feature type="domain" description="Peptidase S54 rhomboid" evidence="11">
    <location>
        <begin position="101"/>
        <end position="232"/>
    </location>
</feature>
<dbReference type="EMBL" id="CT868649">
    <property type="protein sequence ID" value="CAK88185.1"/>
    <property type="molecule type" value="Genomic_DNA"/>
</dbReference>
<reference evidence="12 13" key="1">
    <citation type="journal article" date="2006" name="Nature">
        <title>Global trends of whole-genome duplications revealed by the ciliate Paramecium tetraurelia.</title>
        <authorList>
            <consortium name="Genoscope"/>
            <person name="Aury J.-M."/>
            <person name="Jaillon O."/>
            <person name="Duret L."/>
            <person name="Noel B."/>
            <person name="Jubin C."/>
            <person name="Porcel B.M."/>
            <person name="Segurens B."/>
            <person name="Daubin V."/>
            <person name="Anthouard V."/>
            <person name="Aiach N."/>
            <person name="Arnaiz O."/>
            <person name="Billaut A."/>
            <person name="Beisson J."/>
            <person name="Blanc I."/>
            <person name="Bouhouche K."/>
            <person name="Camara F."/>
            <person name="Duharcourt S."/>
            <person name="Guigo R."/>
            <person name="Gogendeau D."/>
            <person name="Katinka M."/>
            <person name="Keller A.-M."/>
            <person name="Kissmehl R."/>
            <person name="Klotz C."/>
            <person name="Koll F."/>
            <person name="Le Moue A."/>
            <person name="Lepere C."/>
            <person name="Malinsky S."/>
            <person name="Nowacki M."/>
            <person name="Nowak J.K."/>
            <person name="Plattner H."/>
            <person name="Poulain J."/>
            <person name="Ruiz F."/>
            <person name="Serrano V."/>
            <person name="Zagulski M."/>
            <person name="Dessen P."/>
            <person name="Betermier M."/>
            <person name="Weissenbach J."/>
            <person name="Scarpelli C."/>
            <person name="Schachter V."/>
            <person name="Sperling L."/>
            <person name="Meyer E."/>
            <person name="Cohen J."/>
            <person name="Wincker P."/>
        </authorList>
    </citation>
    <scope>NUCLEOTIDE SEQUENCE [LARGE SCALE GENOMIC DNA]</scope>
    <source>
        <strain evidence="12 13">Stock d4-2</strain>
    </source>
</reference>
<dbReference type="InterPro" id="IPR022764">
    <property type="entry name" value="Peptidase_S54_rhomboid_dom"/>
</dbReference>
<dbReference type="InParanoid" id="A0DYR8"/>
<evidence type="ECO:0000259" key="11">
    <source>
        <dbReference type="Pfam" id="PF01694"/>
    </source>
</evidence>
<evidence type="ECO:0000256" key="5">
    <source>
        <dbReference type="ARBA" id="ARBA00022692"/>
    </source>
</evidence>
<dbReference type="EC" id="3.4.21.105" evidence="10"/>
<feature type="transmembrane region" description="Helical" evidence="10">
    <location>
        <begin position="248"/>
        <end position="268"/>
    </location>
</feature>
<evidence type="ECO:0000256" key="10">
    <source>
        <dbReference type="RuleBase" id="RU362115"/>
    </source>
</evidence>
<evidence type="ECO:0000256" key="2">
    <source>
        <dbReference type="ARBA" id="ARBA00004141"/>
    </source>
</evidence>
<gene>
    <name evidence="12" type="ORF">GSPATT00003153001</name>
</gene>
<evidence type="ECO:0000256" key="6">
    <source>
        <dbReference type="ARBA" id="ARBA00022801"/>
    </source>
</evidence>
<feature type="transmembrane region" description="Helical" evidence="10">
    <location>
        <begin position="218"/>
        <end position="236"/>
    </location>
</feature>
<sequence length="278" mass="32136">MQGSRRHPELDNMPDFLFENTLILSDPREENCYSTIKDYCCPNFTLVSFTAIISLIQLSLFIVMCFLGDFNLQKTILCIFSDETLDTFGRCSAYNVKYKLEFYRLLTCLFIFNNVKDLCGELLLQVIIVSMAEKFIDKKTTLFLYLITGVAGSITFIVFYDQNFEGNQFCVFGMVGLIFGFIIQNSQQDEARQVIMQVTIFILIIGIIGFFYKNSLIFGIYGSFLIGIIIGLIQPTQNRIFYRTKMKLVGLGVIFMYFTGFIYIFFSFRMPSHPIEQQ</sequence>
<feature type="transmembrane region" description="Helical" evidence="10">
    <location>
        <begin position="142"/>
        <end position="160"/>
    </location>
</feature>
<name>A0DYR8_PARTE</name>
<comment type="caution">
    <text evidence="10">Lacks conserved residue(s) required for the propagation of feature annotation.</text>
</comment>
<dbReference type="AlphaFoldDB" id="A0DYR8"/>
<keyword evidence="4 10" id="KW-0645">Protease</keyword>
<protein>
    <recommendedName>
        <fullName evidence="10">Rhomboid-like protease</fullName>
        <ecNumber evidence="10">3.4.21.105</ecNumber>
    </recommendedName>
</protein>
<dbReference type="KEGG" id="ptm:GSPATT00003153001"/>
<dbReference type="Proteomes" id="UP000000600">
    <property type="component" value="Unassembled WGS sequence"/>
</dbReference>
<dbReference type="Gene3D" id="1.20.1540.10">
    <property type="entry name" value="Rhomboid-like"/>
    <property type="match status" value="1"/>
</dbReference>
<keyword evidence="13" id="KW-1185">Reference proteome</keyword>
<keyword evidence="8 10" id="KW-1133">Transmembrane helix</keyword>
<dbReference type="GO" id="GO:0016020">
    <property type="term" value="C:membrane"/>
    <property type="evidence" value="ECO:0007669"/>
    <property type="project" value="UniProtKB-SubCell"/>
</dbReference>
<organism evidence="12 13">
    <name type="scientific">Paramecium tetraurelia</name>
    <dbReference type="NCBI Taxonomy" id="5888"/>
    <lineage>
        <taxon>Eukaryota</taxon>
        <taxon>Sar</taxon>
        <taxon>Alveolata</taxon>
        <taxon>Ciliophora</taxon>
        <taxon>Intramacronucleata</taxon>
        <taxon>Oligohymenophorea</taxon>
        <taxon>Peniculida</taxon>
        <taxon>Parameciidae</taxon>
        <taxon>Paramecium</taxon>
    </lineage>
</organism>
<feature type="transmembrane region" description="Helical" evidence="10">
    <location>
        <begin position="166"/>
        <end position="183"/>
    </location>
</feature>
<keyword evidence="5 10" id="KW-0812">Transmembrane</keyword>
<feature type="transmembrane region" description="Helical" evidence="10">
    <location>
        <begin position="44"/>
        <end position="67"/>
    </location>
</feature>
<evidence type="ECO:0000313" key="12">
    <source>
        <dbReference type="EMBL" id="CAK88185.1"/>
    </source>
</evidence>
<evidence type="ECO:0000256" key="9">
    <source>
        <dbReference type="ARBA" id="ARBA00023136"/>
    </source>
</evidence>
<comment type="function">
    <text evidence="10">Serine protease involved in intramembrane proteolysis.</text>
</comment>
<dbReference type="PANTHER" id="PTHR22936:SF69">
    <property type="entry name" value="RHOMBOID-LIKE PROTEIN"/>
    <property type="match status" value="1"/>
</dbReference>
<dbReference type="HOGENOM" id="CLU_1002748_0_0_1"/>
<evidence type="ECO:0000256" key="8">
    <source>
        <dbReference type="ARBA" id="ARBA00022989"/>
    </source>
</evidence>
<accession>A0DYR8</accession>
<keyword evidence="9 10" id="KW-0472">Membrane</keyword>
<dbReference type="SUPFAM" id="SSF144091">
    <property type="entry name" value="Rhomboid-like"/>
    <property type="match status" value="1"/>
</dbReference>
<comment type="similarity">
    <text evidence="3 10">Belongs to the peptidase S54 family.</text>
</comment>
<dbReference type="GeneID" id="5041367"/>
<dbReference type="Pfam" id="PF01694">
    <property type="entry name" value="Rhomboid"/>
    <property type="match status" value="1"/>
</dbReference>
<dbReference type="InterPro" id="IPR002610">
    <property type="entry name" value="Peptidase_S54_rhomboid-like"/>
</dbReference>
<dbReference type="InterPro" id="IPR035952">
    <property type="entry name" value="Rhomboid-like_sf"/>
</dbReference>
<comment type="catalytic activity">
    <reaction evidence="1 10">
        <text>Cleaves type-1 transmembrane domains using a catalytic dyad composed of serine and histidine that are contributed by different transmembrane domains.</text>
        <dbReference type="EC" id="3.4.21.105"/>
    </reaction>
</comment>
<dbReference type="GO" id="GO:0004252">
    <property type="term" value="F:serine-type endopeptidase activity"/>
    <property type="evidence" value="ECO:0007669"/>
    <property type="project" value="InterPro"/>
</dbReference>
<dbReference type="OrthoDB" id="418595at2759"/>
<feature type="transmembrane region" description="Helical" evidence="10">
    <location>
        <begin position="195"/>
        <end position="212"/>
    </location>
</feature>
<evidence type="ECO:0000256" key="3">
    <source>
        <dbReference type="ARBA" id="ARBA00009045"/>
    </source>
</evidence>
<evidence type="ECO:0000256" key="1">
    <source>
        <dbReference type="ARBA" id="ARBA00000156"/>
    </source>
</evidence>
<dbReference type="PANTHER" id="PTHR22936">
    <property type="entry name" value="RHOMBOID-RELATED"/>
    <property type="match status" value="1"/>
</dbReference>
<evidence type="ECO:0000256" key="7">
    <source>
        <dbReference type="ARBA" id="ARBA00022825"/>
    </source>
</evidence>
<evidence type="ECO:0000256" key="4">
    <source>
        <dbReference type="ARBA" id="ARBA00022670"/>
    </source>
</evidence>
<dbReference type="RefSeq" id="XP_001455582.1">
    <property type="nucleotide sequence ID" value="XM_001455545.1"/>
</dbReference>